<gene>
    <name evidence="1" type="ORF">JCM6292_2877</name>
</gene>
<protein>
    <submittedName>
        <fullName evidence="1">Uncharacterized protein</fullName>
    </submittedName>
</protein>
<dbReference type="EMBL" id="BAIQ01000034">
    <property type="protein sequence ID" value="GAE16446.1"/>
    <property type="molecule type" value="Genomic_DNA"/>
</dbReference>
<proteinExistence type="predicted"/>
<comment type="caution">
    <text evidence="1">The sequence shown here is derived from an EMBL/GenBank/DDBJ whole genome shotgun (WGS) entry which is preliminary data.</text>
</comment>
<accession>W4P9I7</accession>
<dbReference type="AlphaFoldDB" id="W4P9I7"/>
<organism evidence="1 2">
    <name type="scientific">Bacteroides pyogenes JCM 6292</name>
    <dbReference type="NCBI Taxonomy" id="1235809"/>
    <lineage>
        <taxon>Bacteria</taxon>
        <taxon>Pseudomonadati</taxon>
        <taxon>Bacteroidota</taxon>
        <taxon>Bacteroidia</taxon>
        <taxon>Bacteroidales</taxon>
        <taxon>Bacteroidaceae</taxon>
        <taxon>Bacteroides</taxon>
    </lineage>
</organism>
<dbReference type="Proteomes" id="UP000018861">
    <property type="component" value="Unassembled WGS sequence"/>
</dbReference>
<sequence length="57" mass="6752">MFETIYFEILSIIKKIFHNTTFGLIKKDILKFCGKSIIKNDSLFSFLLLFLMIIFTL</sequence>
<evidence type="ECO:0000313" key="2">
    <source>
        <dbReference type="Proteomes" id="UP000018861"/>
    </source>
</evidence>
<evidence type="ECO:0000313" key="1">
    <source>
        <dbReference type="EMBL" id="GAE16446.1"/>
    </source>
</evidence>
<name>W4P9I7_9BACE</name>
<reference evidence="1 2" key="1">
    <citation type="journal article" date="2014" name="Genome Announc.">
        <title>Draft Genome Sequences of Three Strains of Bacteroides pyogenes Isolated from a Cat and Swine.</title>
        <authorList>
            <person name="Sakamoto M."/>
            <person name="Oshima K."/>
            <person name="Suda W."/>
            <person name="Kitamura K."/>
            <person name="Iida T."/>
            <person name="Hattori M."/>
            <person name="Ohkuma M."/>
        </authorList>
    </citation>
    <scope>NUCLEOTIDE SEQUENCE [LARGE SCALE GENOMIC DNA]</scope>
    <source>
        <strain evidence="1 2">JCM 6292</strain>
    </source>
</reference>